<evidence type="ECO:0000313" key="1">
    <source>
        <dbReference type="EMBL" id="KPL83013.1"/>
    </source>
</evidence>
<dbReference type="EMBL" id="LGKP01000030">
    <property type="protein sequence ID" value="KPL83013.1"/>
    <property type="molecule type" value="Genomic_DNA"/>
</dbReference>
<sequence length="125" mass="13481">MHTLVQAVVAAYASGTPDVVALTLAHMTTQITGQPLPAEAYTTLLMHCRSGLRAMERDGTGIIPLSLSDGRTVLGIRLTLDQRTLLVTVLPWKGEIATVVRWLDRFGVASPRVRIPPLALREVGA</sequence>
<gene>
    <name evidence="1" type="ORF">SE18_19410</name>
</gene>
<comment type="caution">
    <text evidence="1">The sequence shown here is derived from an EMBL/GenBank/DDBJ whole genome shotgun (WGS) entry which is preliminary data.</text>
</comment>
<organism evidence="1 2">
    <name type="scientific">Herpetosiphon geysericola</name>
    <dbReference type="NCBI Taxonomy" id="70996"/>
    <lineage>
        <taxon>Bacteria</taxon>
        <taxon>Bacillati</taxon>
        <taxon>Chloroflexota</taxon>
        <taxon>Chloroflexia</taxon>
        <taxon>Herpetosiphonales</taxon>
        <taxon>Herpetosiphonaceae</taxon>
        <taxon>Herpetosiphon</taxon>
    </lineage>
</organism>
<evidence type="ECO:0000313" key="2">
    <source>
        <dbReference type="Proteomes" id="UP000050277"/>
    </source>
</evidence>
<accession>A0A0P6XIF7</accession>
<reference evidence="1 2" key="1">
    <citation type="submission" date="2015-07" db="EMBL/GenBank/DDBJ databases">
        <title>Whole genome sequence of Herpetosiphon geysericola DSM 7119.</title>
        <authorList>
            <person name="Hemp J."/>
            <person name="Ward L.M."/>
            <person name="Pace L.A."/>
            <person name="Fischer W.W."/>
        </authorList>
    </citation>
    <scope>NUCLEOTIDE SEQUENCE [LARGE SCALE GENOMIC DNA]</scope>
    <source>
        <strain evidence="1 2">DSM 7119</strain>
    </source>
</reference>
<protein>
    <submittedName>
        <fullName evidence="1">Uncharacterized protein</fullName>
    </submittedName>
</protein>
<name>A0A0P6XIF7_9CHLR</name>
<keyword evidence="2" id="KW-1185">Reference proteome</keyword>
<dbReference type="AlphaFoldDB" id="A0A0P6XIF7"/>
<dbReference type="Proteomes" id="UP000050277">
    <property type="component" value="Unassembled WGS sequence"/>
</dbReference>
<dbReference type="STRING" id="70996.SE18_19410"/>
<proteinExistence type="predicted"/>